<dbReference type="Proteomes" id="UP001162541">
    <property type="component" value="Chromosome 6"/>
</dbReference>
<evidence type="ECO:0008006" key="10">
    <source>
        <dbReference type="Google" id="ProtNLM"/>
    </source>
</evidence>
<comment type="similarity">
    <text evidence="4">Belongs to the class I-like SAM-binding methyltransferase superfamily. Cation-dependent O-methyltransferase family.</text>
</comment>
<evidence type="ECO:0000256" key="5">
    <source>
        <dbReference type="SAM" id="MobiDB-lite"/>
    </source>
</evidence>
<protein>
    <recommendedName>
        <fullName evidence="10">Caffeoyl-CoA O-methyltransferase</fullName>
    </recommendedName>
</protein>
<evidence type="ECO:0000256" key="2">
    <source>
        <dbReference type="ARBA" id="ARBA00022679"/>
    </source>
</evidence>
<evidence type="ECO:0000256" key="1">
    <source>
        <dbReference type="ARBA" id="ARBA00022603"/>
    </source>
</evidence>
<dbReference type="PANTHER" id="PTHR10509:SF81">
    <property type="entry name" value="CAFFEOYL-COA O-METHYLTRANSFERASE 1"/>
    <property type="match status" value="1"/>
</dbReference>
<dbReference type="AlphaFoldDB" id="A0A176WDS4"/>
<reference evidence="6" key="2">
    <citation type="journal article" date="2019" name="Curr. Biol.">
        <title>Chromatin organization in early land plants reveals an ancestral association between H3K27me3, transposons, and constitutive heterochromatin.</title>
        <authorList>
            <person name="Montgomery S.A."/>
            <person name="Tanizawa Y."/>
            <person name="Galik B."/>
            <person name="Wang N."/>
            <person name="Ito T."/>
            <person name="Mochizuki T."/>
            <person name="Akimcheva S."/>
            <person name="Bowman J."/>
            <person name="Cognat V."/>
            <person name="Drouard L."/>
            <person name="Ekker H."/>
            <person name="Houng S."/>
            <person name="Kohchi T."/>
            <person name="Lin S."/>
            <person name="Liu L.D."/>
            <person name="Nakamura Y."/>
            <person name="Valeeva L.R."/>
            <person name="Shakirov E.V."/>
            <person name="Shippen D.E."/>
            <person name="Wei W."/>
            <person name="Yagura M."/>
            <person name="Yamaoka S."/>
            <person name="Yamato K.T."/>
            <person name="Liu C."/>
            <person name="Berger F."/>
        </authorList>
    </citation>
    <scope>NUCLEOTIDE SEQUENCE [LARGE SCALE GENOMIC DNA]</scope>
    <source>
        <strain evidence="6">Tak-1</strain>
    </source>
</reference>
<evidence type="ECO:0000256" key="4">
    <source>
        <dbReference type="ARBA" id="ARBA00023453"/>
    </source>
</evidence>
<proteinExistence type="inferred from homology"/>
<evidence type="ECO:0000313" key="9">
    <source>
        <dbReference type="Proteomes" id="UP001162541"/>
    </source>
</evidence>
<evidence type="ECO:0000313" key="7">
    <source>
        <dbReference type="EMBL" id="OAE31064.1"/>
    </source>
</evidence>
<dbReference type="CDD" id="cd02440">
    <property type="entry name" value="AdoMet_MTases"/>
    <property type="match status" value="1"/>
</dbReference>
<dbReference type="Gene3D" id="3.40.50.150">
    <property type="entry name" value="Vaccinia Virus protein VP39"/>
    <property type="match status" value="1"/>
</dbReference>
<keyword evidence="2" id="KW-0808">Transferase</keyword>
<dbReference type="PANTHER" id="PTHR10509">
    <property type="entry name" value="O-METHYLTRANSFERASE-RELATED"/>
    <property type="match status" value="1"/>
</dbReference>
<evidence type="ECO:0000256" key="3">
    <source>
        <dbReference type="ARBA" id="ARBA00022691"/>
    </source>
</evidence>
<gene>
    <name evidence="7" type="ORF">AXG93_4031s1150</name>
    <name evidence="6" type="ORF">Mp_6g03550</name>
</gene>
<feature type="region of interest" description="Disordered" evidence="5">
    <location>
        <begin position="1"/>
        <end position="22"/>
    </location>
</feature>
<dbReference type="EMBL" id="AP019871">
    <property type="protein sequence ID" value="BBN13447.1"/>
    <property type="molecule type" value="Genomic_DNA"/>
</dbReference>
<dbReference type="EMBL" id="LVLJ01001187">
    <property type="protein sequence ID" value="OAE31064.1"/>
    <property type="molecule type" value="Genomic_DNA"/>
</dbReference>
<accession>A0A176WDS4</accession>
<sequence>MADVASEPVATMRSNRDTAHPGDILHQGCGHKSLLSSDDLYQYLLKTTVYPREPASMKKLRESTASHPWNHMATAPDEGQLIQFLLRTMNAKNTLELGVYTGYSLLATALALPEEGKIIAVDISREAYNLGLPMIEEAGVANKIDFRESPCMDVLQELVSQEAYHGFFDFAFVDADKNNYINYHQHLLKLVRIGGIIAYDNTLWAGAVIATDDEPLPSYIHYYKGFIRDLNTYLAADSRLEICQLTVSDGVTLCRRIV</sequence>
<keyword evidence="1" id="KW-0489">Methyltransferase</keyword>
<dbReference type="InterPro" id="IPR050362">
    <property type="entry name" value="Cation-dep_OMT"/>
</dbReference>
<keyword evidence="8" id="KW-1185">Reference proteome</keyword>
<dbReference type="EMBL" id="AP019871">
    <property type="protein sequence ID" value="BBN13446.1"/>
    <property type="molecule type" value="Genomic_DNA"/>
</dbReference>
<dbReference type="GO" id="GO:0032259">
    <property type="term" value="P:methylation"/>
    <property type="evidence" value="ECO:0007669"/>
    <property type="project" value="UniProtKB-KW"/>
</dbReference>
<keyword evidence="3" id="KW-0949">S-adenosyl-L-methionine</keyword>
<dbReference type="InterPro" id="IPR029063">
    <property type="entry name" value="SAM-dependent_MTases_sf"/>
</dbReference>
<evidence type="ECO:0000313" key="8">
    <source>
        <dbReference type="Proteomes" id="UP000077202"/>
    </source>
</evidence>
<dbReference type="GO" id="GO:0008171">
    <property type="term" value="F:O-methyltransferase activity"/>
    <property type="evidence" value="ECO:0007669"/>
    <property type="project" value="InterPro"/>
</dbReference>
<organism evidence="7 8">
    <name type="scientific">Marchantia polymorpha subsp. ruderalis</name>
    <dbReference type="NCBI Taxonomy" id="1480154"/>
    <lineage>
        <taxon>Eukaryota</taxon>
        <taxon>Viridiplantae</taxon>
        <taxon>Streptophyta</taxon>
        <taxon>Embryophyta</taxon>
        <taxon>Marchantiophyta</taxon>
        <taxon>Marchantiopsida</taxon>
        <taxon>Marchantiidae</taxon>
        <taxon>Marchantiales</taxon>
        <taxon>Marchantiaceae</taxon>
        <taxon>Marchantia</taxon>
    </lineage>
</organism>
<dbReference type="Pfam" id="PF01596">
    <property type="entry name" value="Methyltransf_3"/>
    <property type="match status" value="1"/>
</dbReference>
<reference evidence="7 8" key="1">
    <citation type="submission" date="2016-03" db="EMBL/GenBank/DDBJ databases">
        <title>Mechanisms controlling the formation of the plant cell surface in tip-growing cells are functionally conserved among land plants.</title>
        <authorList>
            <person name="Honkanen S."/>
            <person name="Jones V.A."/>
            <person name="Morieri G."/>
            <person name="Champion C."/>
            <person name="Hetherington A.J."/>
            <person name="Kelly S."/>
            <person name="Saint-Marcoux D."/>
            <person name="Proust H."/>
            <person name="Prescott H."/>
            <person name="Dolan L."/>
        </authorList>
    </citation>
    <scope>NUCLEOTIDE SEQUENCE [LARGE SCALE GENOMIC DNA]</scope>
    <source>
        <strain evidence="8">cv. Tak-1 and cv. Tak-2</strain>
        <tissue evidence="7">Whole gametophyte</tissue>
    </source>
</reference>
<dbReference type="PROSITE" id="PS51682">
    <property type="entry name" value="SAM_OMT_I"/>
    <property type="match status" value="1"/>
</dbReference>
<evidence type="ECO:0000313" key="6">
    <source>
        <dbReference type="EMBL" id="BBN13446.1"/>
    </source>
</evidence>
<reference evidence="9" key="3">
    <citation type="journal article" date="2020" name="Curr. Biol.">
        <title>Chromatin organization in early land plants reveals an ancestral association between H3K27me3, transposons, and constitutive heterochromatin.</title>
        <authorList>
            <person name="Montgomery S.A."/>
            <person name="Tanizawa Y."/>
            <person name="Galik B."/>
            <person name="Wang N."/>
            <person name="Ito T."/>
            <person name="Mochizuki T."/>
            <person name="Akimcheva S."/>
            <person name="Bowman J.L."/>
            <person name="Cognat V."/>
            <person name="Marechal-Drouard L."/>
            <person name="Ekker H."/>
            <person name="Hong S.F."/>
            <person name="Kohchi T."/>
            <person name="Lin S.S."/>
            <person name="Liu L.D."/>
            <person name="Nakamura Y."/>
            <person name="Valeeva L.R."/>
            <person name="Shakirov E.V."/>
            <person name="Shippen D.E."/>
            <person name="Wei W.L."/>
            <person name="Yagura M."/>
            <person name="Yamaoka S."/>
            <person name="Yamato K.T."/>
            <person name="Liu C."/>
            <person name="Berger F."/>
        </authorList>
    </citation>
    <scope>NUCLEOTIDE SEQUENCE [LARGE SCALE GENOMIC DNA]</scope>
    <source>
        <strain evidence="9">Tak-1</strain>
    </source>
</reference>
<dbReference type="InterPro" id="IPR002935">
    <property type="entry name" value="SAM_O-MeTrfase"/>
</dbReference>
<dbReference type="Proteomes" id="UP000077202">
    <property type="component" value="Unassembled WGS sequence"/>
</dbReference>
<dbReference type="GO" id="GO:0008757">
    <property type="term" value="F:S-adenosylmethionine-dependent methyltransferase activity"/>
    <property type="evidence" value="ECO:0007669"/>
    <property type="project" value="TreeGrafter"/>
</dbReference>
<name>A0A176WDS4_MARPO</name>
<dbReference type="SUPFAM" id="SSF53335">
    <property type="entry name" value="S-adenosyl-L-methionine-dependent methyltransferases"/>
    <property type="match status" value="1"/>
</dbReference>